<dbReference type="STRING" id="525257.HMPREF0204_11796"/>
<proteinExistence type="predicted"/>
<dbReference type="KEGG" id="cgle:NCTC11432_02663"/>
<dbReference type="RefSeq" id="WP_002976500.1">
    <property type="nucleotide sequence ID" value="NZ_CP068486.1"/>
</dbReference>
<evidence type="ECO:0000313" key="2">
    <source>
        <dbReference type="Proteomes" id="UP000279227"/>
    </source>
</evidence>
<dbReference type="OrthoDB" id="8073112at2"/>
<name>A0A3S4QX33_CHRGE</name>
<organism evidence="1 2">
    <name type="scientific">Chryseobacterium gleum</name>
    <name type="common">Flavobacterium gleum</name>
    <dbReference type="NCBI Taxonomy" id="250"/>
    <lineage>
        <taxon>Bacteria</taxon>
        <taxon>Pseudomonadati</taxon>
        <taxon>Bacteroidota</taxon>
        <taxon>Flavobacteriia</taxon>
        <taxon>Flavobacteriales</taxon>
        <taxon>Weeksellaceae</taxon>
        <taxon>Chryseobacterium group</taxon>
        <taxon>Chryseobacterium</taxon>
    </lineage>
</organism>
<dbReference type="Proteomes" id="UP000279227">
    <property type="component" value="Chromosome"/>
</dbReference>
<sequence>MGITIHFEGRLKNEESYNTLVKKVIEFSSFQEWDYFQFENESVTLKRVKDEENVNYEGPTKGVHIQPHENSEPLIFEFDKDLYIQEFCKTQFASTEIHIKIIELLEILKEYFECLNVVDEGEYWETKNYDQLEEHWENFYIAMDRTIQENSSLQGPFKLKSGRIIDLM</sequence>
<gene>
    <name evidence="1" type="ORF">NCTC11432_02663</name>
</gene>
<reference evidence="1 2" key="1">
    <citation type="submission" date="2018-12" db="EMBL/GenBank/DDBJ databases">
        <authorList>
            <consortium name="Pathogen Informatics"/>
        </authorList>
    </citation>
    <scope>NUCLEOTIDE SEQUENCE [LARGE SCALE GENOMIC DNA]</scope>
    <source>
        <strain evidence="1 2">NCTC11432</strain>
    </source>
</reference>
<dbReference type="GeneID" id="93020261"/>
<accession>A0A3S4QX33</accession>
<dbReference type="EMBL" id="LR134289">
    <property type="protein sequence ID" value="VEE08438.1"/>
    <property type="molecule type" value="Genomic_DNA"/>
</dbReference>
<protein>
    <submittedName>
        <fullName evidence="1">Uncharacterized protein</fullName>
    </submittedName>
</protein>
<evidence type="ECO:0000313" key="1">
    <source>
        <dbReference type="EMBL" id="VEE08438.1"/>
    </source>
</evidence>
<dbReference type="AlphaFoldDB" id="A0A3S4QX33"/>